<feature type="transmembrane region" description="Helical" evidence="1">
    <location>
        <begin position="123"/>
        <end position="143"/>
    </location>
</feature>
<dbReference type="PANTHER" id="PTHR42709">
    <property type="entry name" value="ALKALINE PHOSPHATASE LIKE PROTEIN"/>
    <property type="match status" value="1"/>
</dbReference>
<accession>A0A437M4Q1</accession>
<evidence type="ECO:0000313" key="4">
    <source>
        <dbReference type="Proteomes" id="UP000282971"/>
    </source>
</evidence>
<dbReference type="InterPro" id="IPR032816">
    <property type="entry name" value="VTT_dom"/>
</dbReference>
<evidence type="ECO:0000256" key="1">
    <source>
        <dbReference type="SAM" id="Phobius"/>
    </source>
</evidence>
<gene>
    <name evidence="3" type="ORF">EOD43_01670</name>
</gene>
<proteinExistence type="predicted"/>
<feature type="transmembrane region" description="Helical" evidence="1">
    <location>
        <begin position="163"/>
        <end position="180"/>
    </location>
</feature>
<keyword evidence="4" id="KW-1185">Reference proteome</keyword>
<comment type="caution">
    <text evidence="3">The sequence shown here is derived from an EMBL/GenBank/DDBJ whole genome shotgun (WGS) entry which is preliminary data.</text>
</comment>
<dbReference type="GO" id="GO:0005886">
    <property type="term" value="C:plasma membrane"/>
    <property type="evidence" value="ECO:0007669"/>
    <property type="project" value="TreeGrafter"/>
</dbReference>
<dbReference type="RefSeq" id="WP_127740480.1">
    <property type="nucleotide sequence ID" value="NZ_SACN01000001.1"/>
</dbReference>
<evidence type="ECO:0000259" key="2">
    <source>
        <dbReference type="Pfam" id="PF09335"/>
    </source>
</evidence>
<feature type="transmembrane region" description="Helical" evidence="1">
    <location>
        <begin position="44"/>
        <end position="63"/>
    </location>
</feature>
<name>A0A437M4Q1_9SPHN</name>
<evidence type="ECO:0000313" key="3">
    <source>
        <dbReference type="EMBL" id="RVT92658.1"/>
    </source>
</evidence>
<dbReference type="Pfam" id="PF09335">
    <property type="entry name" value="VTT_dom"/>
    <property type="match status" value="1"/>
</dbReference>
<reference evidence="3 4" key="1">
    <citation type="submission" date="2019-01" db="EMBL/GenBank/DDBJ databases">
        <authorList>
            <person name="Chen W.-M."/>
        </authorList>
    </citation>
    <scope>NUCLEOTIDE SEQUENCE [LARGE SCALE GENOMIC DNA]</scope>
    <source>
        <strain evidence="3 4">CCP-7</strain>
    </source>
</reference>
<keyword evidence="1" id="KW-0812">Transmembrane</keyword>
<dbReference type="EMBL" id="SACN01000001">
    <property type="protein sequence ID" value="RVT92658.1"/>
    <property type="molecule type" value="Genomic_DNA"/>
</dbReference>
<organism evidence="3 4">
    <name type="scientific">Sphingomonas crocodyli</name>
    <dbReference type="NCBI Taxonomy" id="1979270"/>
    <lineage>
        <taxon>Bacteria</taxon>
        <taxon>Pseudomonadati</taxon>
        <taxon>Pseudomonadota</taxon>
        <taxon>Alphaproteobacteria</taxon>
        <taxon>Sphingomonadales</taxon>
        <taxon>Sphingomonadaceae</taxon>
        <taxon>Sphingomonas</taxon>
    </lineage>
</organism>
<dbReference type="Proteomes" id="UP000282971">
    <property type="component" value="Unassembled WGS sequence"/>
</dbReference>
<dbReference type="InterPro" id="IPR051311">
    <property type="entry name" value="DedA_domain"/>
</dbReference>
<feature type="domain" description="VTT" evidence="2">
    <location>
        <begin position="23"/>
        <end position="143"/>
    </location>
</feature>
<dbReference type="AlphaFoldDB" id="A0A437M4Q1"/>
<keyword evidence="1" id="KW-1133">Transmembrane helix</keyword>
<dbReference type="PANTHER" id="PTHR42709:SF2">
    <property type="entry name" value="INNER MEMBRANE PROTEIN YOHD"/>
    <property type="match status" value="1"/>
</dbReference>
<keyword evidence="1" id="KW-0472">Membrane</keyword>
<protein>
    <submittedName>
        <fullName evidence="3">DedA family protein</fullName>
    </submittedName>
</protein>
<dbReference type="OrthoDB" id="948134at2"/>
<sequence>MAGFDHLLEYGAWAIALGAGFEGETAAIAGGVMAHRGVLTPVEAWLAIAFGALVADELFFLLGRRFRDRPFVQRARQKPAFAKAIGFVERYPNAYVLLFRFLYGLRMVSPIAIGLTRMRWRRFATLNVIAALIWSAIFVTIGYLFGPAVDRLLASLAPYKTELMIAFPIPGTCFLIWLWWRKRREKRRAALVSIEAEA</sequence>